<accession>A0ABN9TG93</accession>
<dbReference type="Proteomes" id="UP001189429">
    <property type="component" value="Unassembled WGS sequence"/>
</dbReference>
<reference evidence="2" key="1">
    <citation type="submission" date="2023-10" db="EMBL/GenBank/DDBJ databases">
        <authorList>
            <person name="Chen Y."/>
            <person name="Shah S."/>
            <person name="Dougan E. K."/>
            <person name="Thang M."/>
            <person name="Chan C."/>
        </authorList>
    </citation>
    <scope>NUCLEOTIDE SEQUENCE [LARGE SCALE GENOMIC DNA]</scope>
</reference>
<proteinExistence type="predicted"/>
<protein>
    <submittedName>
        <fullName evidence="2">Uncharacterized protein</fullName>
    </submittedName>
</protein>
<keyword evidence="3" id="KW-1185">Reference proteome</keyword>
<comment type="caution">
    <text evidence="2">The sequence shown here is derived from an EMBL/GenBank/DDBJ whole genome shotgun (WGS) entry which is preliminary data.</text>
</comment>
<feature type="compositionally biased region" description="Acidic residues" evidence="1">
    <location>
        <begin position="152"/>
        <end position="164"/>
    </location>
</feature>
<evidence type="ECO:0000313" key="3">
    <source>
        <dbReference type="Proteomes" id="UP001189429"/>
    </source>
</evidence>
<feature type="compositionally biased region" description="Basic and acidic residues" evidence="1">
    <location>
        <begin position="165"/>
        <end position="174"/>
    </location>
</feature>
<name>A0ABN9TG93_9DINO</name>
<feature type="region of interest" description="Disordered" evidence="1">
    <location>
        <begin position="1"/>
        <end position="25"/>
    </location>
</feature>
<organism evidence="2 3">
    <name type="scientific">Prorocentrum cordatum</name>
    <dbReference type="NCBI Taxonomy" id="2364126"/>
    <lineage>
        <taxon>Eukaryota</taxon>
        <taxon>Sar</taxon>
        <taxon>Alveolata</taxon>
        <taxon>Dinophyceae</taxon>
        <taxon>Prorocentrales</taxon>
        <taxon>Prorocentraceae</taxon>
        <taxon>Prorocentrum</taxon>
    </lineage>
</organism>
<gene>
    <name evidence="2" type="ORF">PCOR1329_LOCUS38579</name>
</gene>
<evidence type="ECO:0000313" key="2">
    <source>
        <dbReference type="EMBL" id="CAK0844502.1"/>
    </source>
</evidence>
<feature type="compositionally biased region" description="Basic residues" evidence="1">
    <location>
        <begin position="207"/>
        <end position="224"/>
    </location>
</feature>
<evidence type="ECO:0000256" key="1">
    <source>
        <dbReference type="SAM" id="MobiDB-lite"/>
    </source>
</evidence>
<dbReference type="EMBL" id="CAUYUJ010014670">
    <property type="protein sequence ID" value="CAK0844502.1"/>
    <property type="molecule type" value="Genomic_DNA"/>
</dbReference>
<sequence>MLVEELPQRRGPPPPRGGPEPSSCRPPIYDCADAARCRGGTAWLRGAPLASGGRSKLGRQRAAGQAAHGCRARCGCALPAQCCPRGLELGGGRRNGLLGRRGGFWGAPPPSEKKAWSVAFLPSPAAEKRPKTSRLDVFQDADTSGAALTQHEEEEEDENEEEEEGGKVEERQPGREGWASDVCRRAASSGRLSVRRVRSSTSEGQTKKFKRAKAGLKSLPRVRR</sequence>
<feature type="region of interest" description="Disordered" evidence="1">
    <location>
        <begin position="123"/>
        <end position="224"/>
    </location>
</feature>